<evidence type="ECO:0000256" key="1">
    <source>
        <dbReference type="SAM" id="SignalP"/>
    </source>
</evidence>
<reference evidence="3 4" key="1">
    <citation type="submission" date="2024-01" db="EMBL/GenBank/DDBJ databases">
        <authorList>
            <person name="Botero Cardona J."/>
        </authorList>
    </citation>
    <scope>NUCLEOTIDE SEQUENCE [LARGE SCALE GENOMIC DNA]</scope>
    <source>
        <strain evidence="3 4">LMG 33000</strain>
    </source>
</reference>
<dbReference type="InterPro" id="IPR035940">
    <property type="entry name" value="CAP_sf"/>
</dbReference>
<keyword evidence="4" id="KW-1185">Reference proteome</keyword>
<organism evidence="3 4">
    <name type="scientific">Eupransor demetentiae</name>
    <dbReference type="NCBI Taxonomy" id="3109584"/>
    <lineage>
        <taxon>Bacteria</taxon>
        <taxon>Bacillati</taxon>
        <taxon>Bacillota</taxon>
        <taxon>Bacilli</taxon>
        <taxon>Lactobacillales</taxon>
        <taxon>Lactobacillaceae</taxon>
        <taxon>Eupransor</taxon>
    </lineage>
</organism>
<dbReference type="RefSeq" id="WP_349642065.1">
    <property type="nucleotide sequence ID" value="NZ_CAWVOH010000002.1"/>
</dbReference>
<dbReference type="Proteomes" id="UP001314241">
    <property type="component" value="Unassembled WGS sequence"/>
</dbReference>
<dbReference type="InterPro" id="IPR036779">
    <property type="entry name" value="LysM_dom_sf"/>
</dbReference>
<evidence type="ECO:0000313" key="3">
    <source>
        <dbReference type="EMBL" id="CAK8054517.1"/>
    </source>
</evidence>
<dbReference type="EMBL" id="CAWVOH010000002">
    <property type="protein sequence ID" value="CAK8054517.1"/>
    <property type="molecule type" value="Genomic_DNA"/>
</dbReference>
<proteinExistence type="predicted"/>
<dbReference type="Gene3D" id="3.10.350.10">
    <property type="entry name" value="LysM domain"/>
    <property type="match status" value="1"/>
</dbReference>
<dbReference type="CDD" id="cd05379">
    <property type="entry name" value="CAP_bacterial"/>
    <property type="match status" value="1"/>
</dbReference>
<accession>A0ABP0EQF3</accession>
<dbReference type="Pfam" id="PF01476">
    <property type="entry name" value="LysM"/>
    <property type="match status" value="1"/>
</dbReference>
<feature type="domain" description="LysM" evidence="2">
    <location>
        <begin position="28"/>
        <end position="72"/>
    </location>
</feature>
<dbReference type="Pfam" id="PF00188">
    <property type="entry name" value="CAP"/>
    <property type="match status" value="1"/>
</dbReference>
<dbReference type="SUPFAM" id="SSF54106">
    <property type="entry name" value="LysM domain"/>
    <property type="match status" value="1"/>
</dbReference>
<dbReference type="InterPro" id="IPR014044">
    <property type="entry name" value="CAP_dom"/>
</dbReference>
<evidence type="ECO:0000259" key="2">
    <source>
        <dbReference type="PROSITE" id="PS51782"/>
    </source>
</evidence>
<dbReference type="CDD" id="cd00118">
    <property type="entry name" value="LysM"/>
    <property type="match status" value="1"/>
</dbReference>
<protein>
    <submittedName>
        <fullName evidence="3">LysM repeat (LysM)</fullName>
    </submittedName>
</protein>
<sequence>MDTIKKTVLATAAGAAAIFGASATASADNITVKAGDTLSQLAVDHNTTTNALASANKITDKDLILIGETLKVAKGSSKDDVAASKVVAAKPAETANTESAQPQAAVAQEAANTEDYSAGASSSIQVIVDAMNAKRAALGLSPVRYDASLAATAQARAEEGAANGGLPTGHFQQIAGPEVVAIGWNPSSVVDAWYNETNMYTNGTPSHRNWLTNASFTKVGFGISGDTIVGIAG</sequence>
<dbReference type="SMART" id="SM00257">
    <property type="entry name" value="LysM"/>
    <property type="match status" value="1"/>
</dbReference>
<comment type="caution">
    <text evidence="3">The sequence shown here is derived from an EMBL/GenBank/DDBJ whole genome shotgun (WGS) entry which is preliminary data.</text>
</comment>
<dbReference type="SUPFAM" id="SSF55797">
    <property type="entry name" value="PR-1-like"/>
    <property type="match status" value="1"/>
</dbReference>
<dbReference type="SMART" id="SM00198">
    <property type="entry name" value="SCP"/>
    <property type="match status" value="1"/>
</dbReference>
<dbReference type="Gene3D" id="3.40.33.10">
    <property type="entry name" value="CAP"/>
    <property type="match status" value="1"/>
</dbReference>
<dbReference type="PROSITE" id="PS51782">
    <property type="entry name" value="LYSM"/>
    <property type="match status" value="1"/>
</dbReference>
<gene>
    <name evidence="3" type="ORF">R54876_GBNLAHCA_01086</name>
</gene>
<feature type="chain" id="PRO_5047042463" evidence="1">
    <location>
        <begin position="28"/>
        <end position="233"/>
    </location>
</feature>
<feature type="signal peptide" evidence="1">
    <location>
        <begin position="1"/>
        <end position="27"/>
    </location>
</feature>
<keyword evidence="1" id="KW-0732">Signal</keyword>
<name>A0ABP0EQF3_9LACO</name>
<dbReference type="InterPro" id="IPR018392">
    <property type="entry name" value="LysM"/>
</dbReference>
<evidence type="ECO:0000313" key="4">
    <source>
        <dbReference type="Proteomes" id="UP001314241"/>
    </source>
</evidence>